<name>A0A846M897_9SPHN</name>
<feature type="domain" description="TadE-like" evidence="1">
    <location>
        <begin position="1"/>
        <end position="37"/>
    </location>
</feature>
<dbReference type="EMBL" id="JAASQR010000002">
    <property type="protein sequence ID" value="NIJ16951.1"/>
    <property type="molecule type" value="Genomic_DNA"/>
</dbReference>
<comment type="caution">
    <text evidence="2">The sequence shown here is derived from an EMBL/GenBank/DDBJ whole genome shotgun (WGS) entry which is preliminary data.</text>
</comment>
<dbReference type="Proteomes" id="UP000576821">
    <property type="component" value="Unassembled WGS sequence"/>
</dbReference>
<dbReference type="Pfam" id="PF07811">
    <property type="entry name" value="TadE"/>
    <property type="match status" value="1"/>
</dbReference>
<evidence type="ECO:0000313" key="3">
    <source>
        <dbReference type="Proteomes" id="UP000576821"/>
    </source>
</evidence>
<proteinExistence type="predicted"/>
<organism evidence="2 3">
    <name type="scientific">Sphingobium vermicomposti</name>
    <dbReference type="NCBI Taxonomy" id="529005"/>
    <lineage>
        <taxon>Bacteria</taxon>
        <taxon>Pseudomonadati</taxon>
        <taxon>Pseudomonadota</taxon>
        <taxon>Alphaproteobacteria</taxon>
        <taxon>Sphingomonadales</taxon>
        <taxon>Sphingomonadaceae</taxon>
        <taxon>Sphingobium</taxon>
    </lineage>
</organism>
<dbReference type="InterPro" id="IPR012495">
    <property type="entry name" value="TadE-like_dom"/>
</dbReference>
<accession>A0A846M897</accession>
<protein>
    <recommendedName>
        <fullName evidence="1">TadE-like domain-containing protein</fullName>
    </recommendedName>
</protein>
<reference evidence="2 3" key="1">
    <citation type="submission" date="2020-03" db="EMBL/GenBank/DDBJ databases">
        <title>Genomic Encyclopedia of Type Strains, Phase IV (KMG-IV): sequencing the most valuable type-strain genomes for metagenomic binning, comparative biology and taxonomic classification.</title>
        <authorList>
            <person name="Goeker M."/>
        </authorList>
    </citation>
    <scope>NUCLEOTIDE SEQUENCE [LARGE SCALE GENOMIC DNA]</scope>
    <source>
        <strain evidence="2 3">DSM 21299</strain>
    </source>
</reference>
<dbReference type="AlphaFoldDB" id="A0A846M897"/>
<evidence type="ECO:0000259" key="1">
    <source>
        <dbReference type="Pfam" id="PF07811"/>
    </source>
</evidence>
<evidence type="ECO:0000313" key="2">
    <source>
        <dbReference type="EMBL" id="NIJ16951.1"/>
    </source>
</evidence>
<keyword evidence="3" id="KW-1185">Reference proteome</keyword>
<sequence length="156" mass="16384">MALVLPILIVLMFGSFELGNYFLNEHAVVKAVRDGARYASRQSFSHFPCSSAGSGLSPGGTVTADTQSITRTGQVTSGGSPRLASWQTNAGINVTYDCVTTNNNVDYAGVYAKQAFLPRVKVSVSNLAYSSLFQNVGILGSNLTLNAESQAVVAGL</sequence>
<gene>
    <name evidence="2" type="ORF">FHS54_001917</name>
</gene>